<organism evidence="1 2">
    <name type="scientific">Christiangramia sediminicola</name>
    <dbReference type="NCBI Taxonomy" id="3073267"/>
    <lineage>
        <taxon>Bacteria</taxon>
        <taxon>Pseudomonadati</taxon>
        <taxon>Bacteroidota</taxon>
        <taxon>Flavobacteriia</taxon>
        <taxon>Flavobacteriales</taxon>
        <taxon>Flavobacteriaceae</taxon>
        <taxon>Christiangramia</taxon>
    </lineage>
</organism>
<sequence length="179" mass="20380">MKLTGILKNMDASLANREKVADKILENPELFSEVVLFIKSSNPELSSKTLLALEIISRNNFEFIQQLIPELIVSGKKLKDSSSRRCLSKIYGLAINKEQDQSGNYTLSSKLKKDIIELSFQWLISDEKPAVKVFSMQNLFDLRNEQKWITAELKAILQKDILDSSAGYKSRATKILRKL</sequence>
<keyword evidence="2" id="KW-1185">Reference proteome</keyword>
<dbReference type="SUPFAM" id="SSF48371">
    <property type="entry name" value="ARM repeat"/>
    <property type="match status" value="1"/>
</dbReference>
<dbReference type="EMBL" id="JAVJIU010000002">
    <property type="protein sequence ID" value="MDR5590076.1"/>
    <property type="molecule type" value="Genomic_DNA"/>
</dbReference>
<proteinExistence type="predicted"/>
<comment type="caution">
    <text evidence="1">The sequence shown here is derived from an EMBL/GenBank/DDBJ whole genome shotgun (WGS) entry which is preliminary data.</text>
</comment>
<gene>
    <name evidence="1" type="ORF">RE431_05465</name>
</gene>
<dbReference type="InterPro" id="IPR016024">
    <property type="entry name" value="ARM-type_fold"/>
</dbReference>
<dbReference type="RefSeq" id="WP_309560959.1">
    <property type="nucleotide sequence ID" value="NZ_JAVJIU010000002.1"/>
</dbReference>
<evidence type="ECO:0000313" key="1">
    <source>
        <dbReference type="EMBL" id="MDR5590076.1"/>
    </source>
</evidence>
<dbReference type="Proteomes" id="UP001257234">
    <property type="component" value="Unassembled WGS sequence"/>
</dbReference>
<evidence type="ECO:0000313" key="2">
    <source>
        <dbReference type="Proteomes" id="UP001257234"/>
    </source>
</evidence>
<protein>
    <submittedName>
        <fullName evidence="1">Uncharacterized protein</fullName>
    </submittedName>
</protein>
<reference evidence="2" key="1">
    <citation type="submission" date="2023-07" db="EMBL/GenBank/DDBJ databases">
        <title>Christiangramia sp. SM2212., a novel bacterium of the family Flavobacteriaceae isolated from the sea sediment.</title>
        <authorList>
            <person name="Wang J."/>
            <person name="Zhang X."/>
        </authorList>
    </citation>
    <scope>NUCLEOTIDE SEQUENCE [LARGE SCALE GENOMIC DNA]</scope>
    <source>
        <strain evidence="2">SM2212</strain>
    </source>
</reference>
<accession>A0ABU1ENY6</accession>
<name>A0ABU1ENY6_9FLAO</name>